<evidence type="ECO:0000313" key="7">
    <source>
        <dbReference type="Proteomes" id="UP000826014"/>
    </source>
</evidence>
<dbReference type="EC" id="2.1.1.189" evidence="6"/>
<dbReference type="InterPro" id="IPR030390">
    <property type="entry name" value="MeTrfase_TrmA_AS"/>
</dbReference>
<feature type="active site" description="Nucleophile" evidence="4">
    <location>
        <position position="414"/>
    </location>
</feature>
<dbReference type="InterPro" id="IPR030391">
    <property type="entry name" value="MeTrfase_TrmA_CS"/>
</dbReference>
<keyword evidence="7" id="KW-1185">Reference proteome</keyword>
<keyword evidence="1 4" id="KW-0489">Methyltransferase</keyword>
<protein>
    <submittedName>
        <fullName evidence="6">23S rRNA (Uracil-C(5))-methyltransferase RlmCD</fullName>
        <ecNumber evidence="6">2.1.1.189</ecNumber>
    </submittedName>
</protein>
<dbReference type="PANTHER" id="PTHR11061:SF30">
    <property type="entry name" value="TRNA (URACIL(54)-C(5))-METHYLTRANSFERASE"/>
    <property type="match status" value="1"/>
</dbReference>
<gene>
    <name evidence="6" type="ORF">RHABOEDO_001684</name>
</gene>
<dbReference type="Proteomes" id="UP000826014">
    <property type="component" value="Chromosome"/>
</dbReference>
<dbReference type="PANTHER" id="PTHR11061">
    <property type="entry name" value="RNA M5U METHYLTRANSFERASE"/>
    <property type="match status" value="1"/>
</dbReference>
<feature type="binding site" evidence="4">
    <location>
        <position position="387"/>
    </location>
    <ligand>
        <name>S-adenosyl-L-methionine</name>
        <dbReference type="ChEBI" id="CHEBI:59789"/>
    </ligand>
</feature>
<proteinExistence type="inferred from homology"/>
<dbReference type="PROSITE" id="PS01230">
    <property type="entry name" value="TRMA_1"/>
    <property type="match status" value="1"/>
</dbReference>
<feature type="binding site" evidence="4">
    <location>
        <position position="316"/>
    </location>
    <ligand>
        <name>S-adenosyl-L-methionine</name>
        <dbReference type="ChEBI" id="CHEBI:59789"/>
    </ligand>
</feature>
<evidence type="ECO:0000256" key="1">
    <source>
        <dbReference type="ARBA" id="ARBA00022603"/>
    </source>
</evidence>
<dbReference type="RefSeq" id="WP_215217324.1">
    <property type="nucleotide sequence ID" value="NZ_CP075587.1"/>
</dbReference>
<organism evidence="6 7">
    <name type="scientific">Candidatus Rhabdochlamydia oedothoracis</name>
    <dbReference type="NCBI Taxonomy" id="2720720"/>
    <lineage>
        <taxon>Bacteria</taxon>
        <taxon>Pseudomonadati</taxon>
        <taxon>Chlamydiota</taxon>
        <taxon>Chlamydiia</taxon>
        <taxon>Parachlamydiales</taxon>
        <taxon>Candidatus Rhabdochlamydiaceae</taxon>
        <taxon>Candidatus Rhabdochlamydia</taxon>
    </lineage>
</organism>
<sequence>MKESVCCIQRFHKKGYGTGKSPGFSKPLHVIGGVIGDELIVEVKTKQRAFIKQITHLSPYRTVPKCSHAPSCGGCSWQQVDYLFQLEQKQQRVHELFACFIKEQFILKSILSCDQIWQYRNKMEFSFSQDRSGQQFLGLIFAGSRGHVFNLQECWLVSVWFSSVVAQVRLWWKQSGLSAYRLDNTGSLRTLIVRQSLSTSDRLVMLTVSGRPEYALNKQQIQQFIQKILLTAPEPEKVSIFLRIQQAIKGQPTQFFEMHLHGPDHMLEKLNIEGKTLTFKISPTSFFQPNPRQAEKLFSSALQAIQGPKKHILDLYAGTATLSIVFAKIADRVTAIELNPHAVFDAKVNKELNHIKNLEIICGDVGSKVQELKNDPDFIFPDLVIVDPPRTGLDGKAIKALLELRPQEILYISCNPVTQAHDIQLLMPKGYQLVLLQPVDQFPHTVHIETIALLRLF</sequence>
<accession>A0ABX8V8I9</accession>
<dbReference type="GO" id="GO:0032259">
    <property type="term" value="P:methylation"/>
    <property type="evidence" value="ECO:0007669"/>
    <property type="project" value="UniProtKB-KW"/>
</dbReference>
<feature type="binding site" evidence="4">
    <location>
        <position position="337"/>
    </location>
    <ligand>
        <name>S-adenosyl-L-methionine</name>
        <dbReference type="ChEBI" id="CHEBI:59789"/>
    </ligand>
</feature>
<dbReference type="SUPFAM" id="SSF53335">
    <property type="entry name" value="S-adenosyl-L-methionine-dependent methyltransferases"/>
    <property type="match status" value="1"/>
</dbReference>
<evidence type="ECO:0000256" key="3">
    <source>
        <dbReference type="ARBA" id="ARBA00022691"/>
    </source>
</evidence>
<comment type="similarity">
    <text evidence="4">Belongs to the class I-like SAM-binding methyltransferase superfamily. RNA M5U methyltransferase family.</text>
</comment>
<dbReference type="Gene3D" id="2.40.50.1070">
    <property type="match status" value="1"/>
</dbReference>
<reference evidence="6 7" key="1">
    <citation type="journal article" date="2022" name="bioRxiv">
        <title>Ecology and evolution of chlamydial symbionts of arthropods.</title>
        <authorList>
            <person name="Halter T."/>
            <person name="Koestlbacher S."/>
            <person name="Collingro A."/>
            <person name="Sixt B.S."/>
            <person name="Toenshoff E.R."/>
            <person name="Hendrickx F."/>
            <person name="Kostanjsek R."/>
            <person name="Horn M."/>
        </authorList>
    </citation>
    <scope>NUCLEOTIDE SEQUENCE [LARGE SCALE GENOMIC DNA]</scope>
    <source>
        <strain evidence="6">W744xW776</strain>
    </source>
</reference>
<dbReference type="PROSITE" id="PS51687">
    <property type="entry name" value="SAM_MT_RNA_M5U"/>
    <property type="match status" value="1"/>
</dbReference>
<evidence type="ECO:0000256" key="4">
    <source>
        <dbReference type="PROSITE-ProRule" id="PRU01024"/>
    </source>
</evidence>
<name>A0ABX8V8I9_9BACT</name>
<feature type="active site" evidence="5">
    <location>
        <position position="414"/>
    </location>
</feature>
<dbReference type="CDD" id="cd02440">
    <property type="entry name" value="AdoMet_MTases"/>
    <property type="match status" value="1"/>
</dbReference>
<evidence type="ECO:0000256" key="2">
    <source>
        <dbReference type="ARBA" id="ARBA00022679"/>
    </source>
</evidence>
<keyword evidence="3 4" id="KW-0949">S-adenosyl-L-methionine</keyword>
<dbReference type="NCBIfam" id="TIGR00479">
    <property type="entry name" value="rumA"/>
    <property type="match status" value="1"/>
</dbReference>
<dbReference type="GO" id="GO:0008168">
    <property type="term" value="F:methyltransferase activity"/>
    <property type="evidence" value="ECO:0007669"/>
    <property type="project" value="UniProtKB-KW"/>
</dbReference>
<dbReference type="Gene3D" id="3.40.50.150">
    <property type="entry name" value="Vaccinia Virus protein VP39"/>
    <property type="match status" value="1"/>
</dbReference>
<feature type="binding site" evidence="4">
    <location>
        <position position="288"/>
    </location>
    <ligand>
        <name>S-adenosyl-L-methionine</name>
        <dbReference type="ChEBI" id="CHEBI:59789"/>
    </ligand>
</feature>
<dbReference type="EMBL" id="CP075587">
    <property type="protein sequence ID" value="QYF49360.1"/>
    <property type="molecule type" value="Genomic_DNA"/>
</dbReference>
<evidence type="ECO:0000313" key="6">
    <source>
        <dbReference type="EMBL" id="QYF49360.1"/>
    </source>
</evidence>
<dbReference type="InterPro" id="IPR010280">
    <property type="entry name" value="U5_MeTrfase_fam"/>
</dbReference>
<dbReference type="PROSITE" id="PS01231">
    <property type="entry name" value="TRMA_2"/>
    <property type="match status" value="1"/>
</dbReference>
<keyword evidence="2 4" id="KW-0808">Transferase</keyword>
<evidence type="ECO:0000256" key="5">
    <source>
        <dbReference type="PROSITE-ProRule" id="PRU10015"/>
    </source>
</evidence>
<dbReference type="InterPro" id="IPR029063">
    <property type="entry name" value="SAM-dependent_MTases_sf"/>
</dbReference>
<dbReference type="Pfam" id="PF05958">
    <property type="entry name" value="tRNA_U5-meth_tr"/>
    <property type="match status" value="1"/>
</dbReference>